<evidence type="ECO:0000313" key="8">
    <source>
        <dbReference type="Proteomes" id="UP001291687"/>
    </source>
</evidence>
<keyword evidence="5 6" id="KW-0472">Membrane</keyword>
<dbReference type="Pfam" id="PF01027">
    <property type="entry name" value="Bax1-I"/>
    <property type="match status" value="1"/>
</dbReference>
<evidence type="ECO:0000256" key="3">
    <source>
        <dbReference type="ARBA" id="ARBA00022692"/>
    </source>
</evidence>
<feature type="transmembrane region" description="Helical" evidence="6">
    <location>
        <begin position="69"/>
        <end position="86"/>
    </location>
</feature>
<comment type="subcellular location">
    <subcellularLocation>
        <location evidence="1">Membrane</location>
        <topology evidence="1">Multi-pass membrane protein</topology>
    </subcellularLocation>
</comment>
<proteinExistence type="inferred from homology"/>
<keyword evidence="8" id="KW-1185">Reference proteome</keyword>
<feature type="transmembrane region" description="Helical" evidence="6">
    <location>
        <begin position="92"/>
        <end position="110"/>
    </location>
</feature>
<dbReference type="Proteomes" id="UP001291687">
    <property type="component" value="Unassembled WGS sequence"/>
</dbReference>
<dbReference type="PANTHER" id="PTHR23291:SF50">
    <property type="entry name" value="PROTEIN LIFEGUARD 4"/>
    <property type="match status" value="1"/>
</dbReference>
<evidence type="ECO:0000256" key="5">
    <source>
        <dbReference type="ARBA" id="ARBA00023136"/>
    </source>
</evidence>
<feature type="transmembrane region" description="Helical" evidence="6">
    <location>
        <begin position="131"/>
        <end position="151"/>
    </location>
</feature>
<evidence type="ECO:0000256" key="2">
    <source>
        <dbReference type="ARBA" id="ARBA00010350"/>
    </source>
</evidence>
<evidence type="ECO:0000256" key="1">
    <source>
        <dbReference type="ARBA" id="ARBA00004141"/>
    </source>
</evidence>
<dbReference type="InterPro" id="IPR006214">
    <property type="entry name" value="Bax_inhibitor_1-related"/>
</dbReference>
<dbReference type="CDD" id="cd10432">
    <property type="entry name" value="BI-1-like_bacterial"/>
    <property type="match status" value="1"/>
</dbReference>
<keyword evidence="4 6" id="KW-1133">Transmembrane helix</keyword>
<name>A0ABU5NEQ7_9RICK</name>
<evidence type="ECO:0000256" key="4">
    <source>
        <dbReference type="ARBA" id="ARBA00022989"/>
    </source>
</evidence>
<protein>
    <submittedName>
        <fullName evidence="7">Bax inhibitor-1/YccA family C-terminal domain protein</fullName>
    </submittedName>
</protein>
<accession>A0ABU5NEQ7</accession>
<organism evidence="7 8">
    <name type="scientific">Candidatus Megaera venefica</name>
    <dbReference type="NCBI Taxonomy" id="2055910"/>
    <lineage>
        <taxon>Bacteria</taxon>
        <taxon>Pseudomonadati</taxon>
        <taxon>Pseudomonadota</taxon>
        <taxon>Alphaproteobacteria</taxon>
        <taxon>Rickettsiales</taxon>
        <taxon>Rickettsiaceae</taxon>
        <taxon>Candidatus Megaera</taxon>
    </lineage>
</organism>
<feature type="transmembrane region" description="Helical" evidence="6">
    <location>
        <begin position="12"/>
        <end position="33"/>
    </location>
</feature>
<dbReference type="EMBL" id="JARJFB010000204">
    <property type="protein sequence ID" value="MEA0971655.1"/>
    <property type="molecule type" value="Genomic_DNA"/>
</dbReference>
<dbReference type="PANTHER" id="PTHR23291">
    <property type="entry name" value="BAX INHIBITOR-RELATED"/>
    <property type="match status" value="1"/>
</dbReference>
<feature type="transmembrane region" description="Helical" evidence="6">
    <location>
        <begin position="39"/>
        <end position="57"/>
    </location>
</feature>
<sequence length="158" mass="17270">MGMGSMSVNKAQALFWIYAAVMGMSLSSLGLVYTGQSLARTFFICSAVFGSMSLYGYTTKRDLTSMGSFLVMGLIGLIVVSLVNIFLQSPAISFATSFVGVAIFMGLTAWDTQKLKSLYYQSGGGEMGEKTAIMGAFTLYLDFINLFLYMLRFFGDRK</sequence>
<comment type="similarity">
    <text evidence="2 6">Belongs to the BI1 family.</text>
</comment>
<evidence type="ECO:0000256" key="6">
    <source>
        <dbReference type="RuleBase" id="RU004379"/>
    </source>
</evidence>
<keyword evidence="3 6" id="KW-0812">Transmembrane</keyword>
<reference evidence="7 8" key="1">
    <citation type="submission" date="2023-03" db="EMBL/GenBank/DDBJ databases">
        <title>Host association and intracellularity evolved multiple times independently in the Rickettsiales.</title>
        <authorList>
            <person name="Castelli M."/>
            <person name="Nardi T."/>
            <person name="Gammuto L."/>
            <person name="Bellinzona G."/>
            <person name="Sabaneyeva E."/>
            <person name="Potekhin A."/>
            <person name="Serra V."/>
            <person name="Petroni G."/>
            <person name="Sassera D."/>
        </authorList>
    </citation>
    <scope>NUCLEOTIDE SEQUENCE [LARGE SCALE GENOMIC DNA]</scope>
    <source>
        <strain evidence="7 8">Sr 2-6</strain>
    </source>
</reference>
<gene>
    <name evidence="7" type="ORF">Megvenef_01639</name>
</gene>
<comment type="caution">
    <text evidence="7">The sequence shown here is derived from an EMBL/GenBank/DDBJ whole genome shotgun (WGS) entry which is preliminary data.</text>
</comment>
<evidence type="ECO:0000313" key="7">
    <source>
        <dbReference type="EMBL" id="MEA0971655.1"/>
    </source>
</evidence>